<proteinExistence type="predicted"/>
<dbReference type="HOGENOM" id="CLU_1584870_0_0_6"/>
<gene>
    <name evidence="2" type="ORF">THII_0063</name>
</gene>
<feature type="domain" description="Co-chaperone DjlA N-terminal" evidence="1">
    <location>
        <begin position="17"/>
        <end position="132"/>
    </location>
</feature>
<organism evidence="2 3">
    <name type="scientific">Thioploca ingrica</name>
    <dbReference type="NCBI Taxonomy" id="40754"/>
    <lineage>
        <taxon>Bacteria</taxon>
        <taxon>Pseudomonadati</taxon>
        <taxon>Pseudomonadota</taxon>
        <taxon>Gammaproteobacteria</taxon>
        <taxon>Thiotrichales</taxon>
        <taxon>Thiotrichaceae</taxon>
        <taxon>Thioploca</taxon>
    </lineage>
</organism>
<dbReference type="KEGG" id="tig:THII_0063"/>
<dbReference type="OrthoDB" id="1523230at2"/>
<evidence type="ECO:0000259" key="1">
    <source>
        <dbReference type="Pfam" id="PF05099"/>
    </source>
</evidence>
<keyword evidence="3" id="KW-1185">Reference proteome</keyword>
<dbReference type="Proteomes" id="UP000031623">
    <property type="component" value="Chromosome"/>
</dbReference>
<evidence type="ECO:0000313" key="3">
    <source>
        <dbReference type="Proteomes" id="UP000031623"/>
    </source>
</evidence>
<dbReference type="InterPro" id="IPR007791">
    <property type="entry name" value="DjlA_N"/>
</dbReference>
<accession>A0A090AHY2</accession>
<dbReference type="SUPFAM" id="SSF158682">
    <property type="entry name" value="TerB-like"/>
    <property type="match status" value="1"/>
</dbReference>
<dbReference type="Gene3D" id="1.10.3680.10">
    <property type="entry name" value="TerB-like"/>
    <property type="match status" value="1"/>
</dbReference>
<dbReference type="AlphaFoldDB" id="A0A090AHY2"/>
<evidence type="ECO:0000313" key="2">
    <source>
        <dbReference type="EMBL" id="BAP54360.1"/>
    </source>
</evidence>
<dbReference type="Pfam" id="PF05099">
    <property type="entry name" value="TerB"/>
    <property type="match status" value="1"/>
</dbReference>
<protein>
    <recommendedName>
        <fullName evidence="1">Co-chaperone DjlA N-terminal domain-containing protein</fullName>
    </recommendedName>
</protein>
<dbReference type="EMBL" id="AP014633">
    <property type="protein sequence ID" value="BAP54360.1"/>
    <property type="molecule type" value="Genomic_DNA"/>
</dbReference>
<name>A0A090AHY2_9GAMM</name>
<dbReference type="CDD" id="cd07177">
    <property type="entry name" value="terB_like"/>
    <property type="match status" value="1"/>
</dbReference>
<reference evidence="2 3" key="1">
    <citation type="journal article" date="2014" name="ISME J.">
        <title>Ecophysiology of Thioploca ingrica as revealed by the complete genome sequence supplemented with proteomic evidence.</title>
        <authorList>
            <person name="Kojima H."/>
            <person name="Ogura Y."/>
            <person name="Yamamoto N."/>
            <person name="Togashi T."/>
            <person name="Mori H."/>
            <person name="Watanabe T."/>
            <person name="Nemoto F."/>
            <person name="Kurokawa K."/>
            <person name="Hayashi T."/>
            <person name="Fukui M."/>
        </authorList>
    </citation>
    <scope>NUCLEOTIDE SEQUENCE [LARGE SCALE GENOMIC DNA]</scope>
</reference>
<dbReference type="InterPro" id="IPR029024">
    <property type="entry name" value="TerB-like"/>
</dbReference>
<sequence>MGLFDMFKGDSEQMTPHLAFATALIYMIGADGKIENEEVGQLLAVLGGEEKGGVIGVGANNKQLLDRAYRYYQKTPIDQFLAETTPLLSDTQKMCILTNLIDSSLADGEAAPIEQQLFNKFLQAFDISEDRFKPFFEVIALKNDRAVFTNANHPNNQPGHTVQLSI</sequence>